<name>A0ABR3TH89_9PEZI</name>
<dbReference type="EMBL" id="JAKEKT020000072">
    <property type="protein sequence ID" value="KAL1638865.1"/>
    <property type="molecule type" value="Genomic_DNA"/>
</dbReference>
<keyword evidence="2" id="KW-1185">Reference proteome</keyword>
<proteinExistence type="predicted"/>
<dbReference type="Proteomes" id="UP001521184">
    <property type="component" value="Unassembled WGS sequence"/>
</dbReference>
<gene>
    <name evidence="1" type="ORF">SLS58_008449</name>
</gene>
<protein>
    <submittedName>
        <fullName evidence="1">Uncharacterized protein</fullName>
    </submittedName>
</protein>
<accession>A0ABR3TH89</accession>
<organism evidence="1 2">
    <name type="scientific">Diplodia intermedia</name>
    <dbReference type="NCBI Taxonomy" id="856260"/>
    <lineage>
        <taxon>Eukaryota</taxon>
        <taxon>Fungi</taxon>
        <taxon>Dikarya</taxon>
        <taxon>Ascomycota</taxon>
        <taxon>Pezizomycotina</taxon>
        <taxon>Dothideomycetes</taxon>
        <taxon>Dothideomycetes incertae sedis</taxon>
        <taxon>Botryosphaeriales</taxon>
        <taxon>Botryosphaeriaceae</taxon>
        <taxon>Diplodia</taxon>
    </lineage>
</organism>
<sequence>MPPTMLPNLAARDTALDPEIHRLCHWSKECIRAHEEADKKKSKGGRTCSGKKDCENAFDDLMMEMRVEIKEKAERRQKAREGKIAAPPPM</sequence>
<evidence type="ECO:0000313" key="1">
    <source>
        <dbReference type="EMBL" id="KAL1638865.1"/>
    </source>
</evidence>
<reference evidence="1 2" key="1">
    <citation type="journal article" date="2023" name="Plant Dis.">
        <title>First Report of Diplodia intermedia Causing Canker and Dieback Diseases on Apple Trees in Canada.</title>
        <authorList>
            <person name="Ellouze W."/>
            <person name="Ilyukhin E."/>
            <person name="Sulman M."/>
            <person name="Ali S."/>
        </authorList>
    </citation>
    <scope>NUCLEOTIDE SEQUENCE [LARGE SCALE GENOMIC DNA]</scope>
    <source>
        <strain evidence="1 2">M45-28</strain>
    </source>
</reference>
<comment type="caution">
    <text evidence="1">The sequence shown here is derived from an EMBL/GenBank/DDBJ whole genome shotgun (WGS) entry which is preliminary data.</text>
</comment>
<evidence type="ECO:0000313" key="2">
    <source>
        <dbReference type="Proteomes" id="UP001521184"/>
    </source>
</evidence>